<evidence type="ECO:0000313" key="4">
    <source>
        <dbReference type="Proteomes" id="UP000324797"/>
    </source>
</evidence>
<evidence type="ECO:0000256" key="2">
    <source>
        <dbReference type="ARBA" id="ARBA00022764"/>
    </source>
</evidence>
<dbReference type="Pfam" id="PF13416">
    <property type="entry name" value="SBP_bac_8"/>
    <property type="match status" value="1"/>
</dbReference>
<proteinExistence type="predicted"/>
<evidence type="ECO:0000256" key="1">
    <source>
        <dbReference type="ARBA" id="ARBA00022729"/>
    </source>
</evidence>
<gene>
    <name evidence="3" type="ORF">FXV83_04055</name>
</gene>
<sequence length="364" mass="39560">MRSCVVTEEARMKMKRDLGIGYALLGASLGAIVLTGTAAHAAEQITFVSQGGVYQQAQTVAILDPSAKKLGITINQDSIPDAWPAIKTQVGSGKPIWDVVDTPTGYCLRGGEQGLIEKLDFSKIPNAAAMPEAYRSPYSVSYEFYSSVLAYSQKTFPKDAPNSWVDFWDVKKFPGRRALRNHPIATLEAALMADGVAPDKLYPLDVDRAFKKLEEIKPHITVWWTSGAQSAQLLNDGEVDMEMAWNGRVSAVAKEGAKVAFTYNQGILQSTSLCILKGAPNLGTAVNFLNEAVDPVHQANLPVHIDYGPGNPKAFETNVIKPERAAQLPSEPANAAKQALMSYAWWSSPAGEAAEKRWASFMQK</sequence>
<name>A0A5S4YU97_9BRAD</name>
<comment type="caution">
    <text evidence="3">The sequence shown here is derived from an EMBL/GenBank/DDBJ whole genome shotgun (WGS) entry which is preliminary data.</text>
</comment>
<dbReference type="PANTHER" id="PTHR30222:SF2">
    <property type="entry name" value="ABC TRANSPORTER SUBSTRATE-BINDING PROTEIN"/>
    <property type="match status" value="1"/>
</dbReference>
<dbReference type="Proteomes" id="UP000324797">
    <property type="component" value="Unassembled WGS sequence"/>
</dbReference>
<dbReference type="InterPro" id="IPR006059">
    <property type="entry name" value="SBP"/>
</dbReference>
<keyword evidence="1" id="KW-0732">Signal</keyword>
<dbReference type="SUPFAM" id="SSF53850">
    <property type="entry name" value="Periplasmic binding protein-like II"/>
    <property type="match status" value="1"/>
</dbReference>
<protein>
    <submittedName>
        <fullName evidence="3">ABC transporter substrate-binding protein</fullName>
    </submittedName>
</protein>
<dbReference type="PANTHER" id="PTHR30222">
    <property type="entry name" value="SPERMIDINE/PUTRESCINE-BINDING PERIPLASMIC PROTEIN"/>
    <property type="match status" value="1"/>
</dbReference>
<reference evidence="3 4" key="1">
    <citation type="submission" date="2019-08" db="EMBL/GenBank/DDBJ databases">
        <title>Bradyrhizobium hipponensis sp. nov., a rhizobium isolated from a Lupinus angustifolius root nodule in Tunisia.</title>
        <authorList>
            <person name="Off K."/>
            <person name="Rejili M."/>
            <person name="Mars M."/>
            <person name="Brachmann A."/>
            <person name="Marin M."/>
        </authorList>
    </citation>
    <scope>NUCLEOTIDE SEQUENCE [LARGE SCALE GENOMIC DNA]</scope>
    <source>
        <strain evidence="4">aSej3</strain>
    </source>
</reference>
<dbReference type="EMBL" id="VSTH01000014">
    <property type="protein sequence ID" value="TYO67946.1"/>
    <property type="molecule type" value="Genomic_DNA"/>
</dbReference>
<dbReference type="Gene3D" id="3.40.190.10">
    <property type="entry name" value="Periplasmic binding protein-like II"/>
    <property type="match status" value="2"/>
</dbReference>
<accession>A0A5S4YU97</accession>
<dbReference type="AlphaFoldDB" id="A0A5S4YU97"/>
<dbReference type="CDD" id="cd13589">
    <property type="entry name" value="PBP2_polyamine_RpCGA009"/>
    <property type="match status" value="1"/>
</dbReference>
<keyword evidence="4" id="KW-1185">Reference proteome</keyword>
<evidence type="ECO:0000313" key="3">
    <source>
        <dbReference type="EMBL" id="TYO67946.1"/>
    </source>
</evidence>
<organism evidence="3 4">
    <name type="scientific">Bradyrhizobium hipponense</name>
    <dbReference type="NCBI Taxonomy" id="2605638"/>
    <lineage>
        <taxon>Bacteria</taxon>
        <taxon>Pseudomonadati</taxon>
        <taxon>Pseudomonadota</taxon>
        <taxon>Alphaproteobacteria</taxon>
        <taxon>Hyphomicrobiales</taxon>
        <taxon>Nitrobacteraceae</taxon>
        <taxon>Bradyrhizobium</taxon>
    </lineage>
</organism>
<keyword evidence="2" id="KW-0574">Periplasm</keyword>